<dbReference type="RefSeq" id="WP_037967745.1">
    <property type="nucleotide sequence ID" value="NZ_RAQK01000001.1"/>
</dbReference>
<dbReference type="PROSITE" id="PS50113">
    <property type="entry name" value="PAC"/>
    <property type="match status" value="2"/>
</dbReference>
<evidence type="ECO:0000256" key="4">
    <source>
        <dbReference type="ARBA" id="ARBA00022553"/>
    </source>
</evidence>
<keyword evidence="4 11" id="KW-0597">Phosphoprotein</keyword>
<dbReference type="InterPro" id="IPR035965">
    <property type="entry name" value="PAS-like_dom_sf"/>
</dbReference>
<dbReference type="InterPro" id="IPR001789">
    <property type="entry name" value="Sig_transdc_resp-reg_receiver"/>
</dbReference>
<proteinExistence type="predicted"/>
<evidence type="ECO:0000256" key="3">
    <source>
        <dbReference type="ARBA" id="ARBA00012438"/>
    </source>
</evidence>
<keyword evidence="9" id="KW-0902">Two-component regulatory system</keyword>
<dbReference type="SMART" id="SM01079">
    <property type="entry name" value="CHASE"/>
    <property type="match status" value="1"/>
</dbReference>
<evidence type="ECO:0000259" key="15">
    <source>
        <dbReference type="PROSITE" id="PS50113"/>
    </source>
</evidence>
<dbReference type="Gene3D" id="1.10.287.130">
    <property type="match status" value="1"/>
</dbReference>
<dbReference type="SMART" id="SM00387">
    <property type="entry name" value="HATPase_c"/>
    <property type="match status" value="1"/>
</dbReference>
<keyword evidence="5" id="KW-0808">Transferase</keyword>
<keyword evidence="6" id="KW-0812">Transmembrane</keyword>
<dbReference type="Proteomes" id="UP000284407">
    <property type="component" value="Unassembled WGS sequence"/>
</dbReference>
<dbReference type="PROSITE" id="PS50109">
    <property type="entry name" value="HIS_KIN"/>
    <property type="match status" value="1"/>
</dbReference>
<dbReference type="InterPro" id="IPR000014">
    <property type="entry name" value="PAS"/>
</dbReference>
<evidence type="ECO:0000313" key="17">
    <source>
        <dbReference type="EMBL" id="RKE97561.1"/>
    </source>
</evidence>
<evidence type="ECO:0000259" key="14">
    <source>
        <dbReference type="PROSITE" id="PS50112"/>
    </source>
</evidence>
<dbReference type="SUPFAM" id="SSF47384">
    <property type="entry name" value="Homodimeric domain of signal transducing histidine kinase"/>
    <property type="match status" value="1"/>
</dbReference>
<organism evidence="17 18">
    <name type="scientific">Sulfitobacter guttiformis</name>
    <dbReference type="NCBI Taxonomy" id="74349"/>
    <lineage>
        <taxon>Bacteria</taxon>
        <taxon>Pseudomonadati</taxon>
        <taxon>Pseudomonadota</taxon>
        <taxon>Alphaproteobacteria</taxon>
        <taxon>Rhodobacterales</taxon>
        <taxon>Roseobacteraceae</taxon>
        <taxon>Sulfitobacter</taxon>
    </lineage>
</organism>
<dbReference type="SUPFAM" id="SSF55785">
    <property type="entry name" value="PYP-like sensor domain (PAS domain)"/>
    <property type="match status" value="3"/>
</dbReference>
<name>A0A420DT97_9RHOB</name>
<dbReference type="CDD" id="cd00130">
    <property type="entry name" value="PAS"/>
    <property type="match status" value="2"/>
</dbReference>
<dbReference type="PROSITE" id="PS50112">
    <property type="entry name" value="PAS"/>
    <property type="match status" value="2"/>
</dbReference>
<evidence type="ECO:0000256" key="11">
    <source>
        <dbReference type="PROSITE-ProRule" id="PRU00169"/>
    </source>
</evidence>
<comment type="caution">
    <text evidence="17">The sequence shown here is derived from an EMBL/GenBank/DDBJ whole genome shotgun (WGS) entry which is preliminary data.</text>
</comment>
<dbReference type="Gene3D" id="3.30.450.20">
    <property type="entry name" value="PAS domain"/>
    <property type="match status" value="3"/>
</dbReference>
<evidence type="ECO:0000256" key="6">
    <source>
        <dbReference type="ARBA" id="ARBA00022692"/>
    </source>
</evidence>
<dbReference type="GO" id="GO:0005886">
    <property type="term" value="C:plasma membrane"/>
    <property type="evidence" value="ECO:0007669"/>
    <property type="project" value="TreeGrafter"/>
</dbReference>
<dbReference type="InterPro" id="IPR006189">
    <property type="entry name" value="CHASE_dom"/>
</dbReference>
<dbReference type="InterPro" id="IPR011006">
    <property type="entry name" value="CheY-like_superfamily"/>
</dbReference>
<feature type="domain" description="PAS" evidence="14">
    <location>
        <begin position="578"/>
        <end position="649"/>
    </location>
</feature>
<dbReference type="EMBL" id="RAQK01000001">
    <property type="protein sequence ID" value="RKE97561.1"/>
    <property type="molecule type" value="Genomic_DNA"/>
</dbReference>
<dbReference type="PROSITE" id="PS50839">
    <property type="entry name" value="CHASE"/>
    <property type="match status" value="1"/>
</dbReference>
<dbReference type="InterPro" id="IPR005467">
    <property type="entry name" value="His_kinase_dom"/>
</dbReference>
<dbReference type="FunFam" id="1.10.287.130:FF:000001">
    <property type="entry name" value="Two-component sensor histidine kinase"/>
    <property type="match status" value="1"/>
</dbReference>
<feature type="domain" description="PAC" evidence="15">
    <location>
        <begin position="654"/>
        <end position="706"/>
    </location>
</feature>
<keyword evidence="8" id="KW-1133">Transmembrane helix</keyword>
<feature type="domain" description="PAS" evidence="14">
    <location>
        <begin position="336"/>
        <end position="378"/>
    </location>
</feature>
<dbReference type="InterPro" id="IPR042240">
    <property type="entry name" value="CHASE_sf"/>
</dbReference>
<dbReference type="Gene3D" id="3.30.565.10">
    <property type="entry name" value="Histidine kinase-like ATPase, C-terminal domain"/>
    <property type="match status" value="1"/>
</dbReference>
<dbReference type="SMART" id="SM00086">
    <property type="entry name" value="PAC"/>
    <property type="match status" value="3"/>
</dbReference>
<evidence type="ECO:0000256" key="8">
    <source>
        <dbReference type="ARBA" id="ARBA00022989"/>
    </source>
</evidence>
<dbReference type="Pfam" id="PF00072">
    <property type="entry name" value="Response_reg"/>
    <property type="match status" value="1"/>
</dbReference>
<feature type="domain" description="PAC" evidence="15">
    <location>
        <begin position="524"/>
        <end position="577"/>
    </location>
</feature>
<feature type="domain" description="Histidine kinase" evidence="12">
    <location>
        <begin position="710"/>
        <end position="929"/>
    </location>
</feature>
<keyword evidence="10" id="KW-0472">Membrane</keyword>
<dbReference type="EC" id="2.7.13.3" evidence="3"/>
<dbReference type="SMART" id="SM00091">
    <property type="entry name" value="PAS"/>
    <property type="match status" value="3"/>
</dbReference>
<dbReference type="PROSITE" id="PS50110">
    <property type="entry name" value="RESPONSE_REGULATORY"/>
    <property type="match status" value="1"/>
</dbReference>
<dbReference type="STRING" id="1443111.Z949_234"/>
<feature type="domain" description="CHASE" evidence="16">
    <location>
        <begin position="67"/>
        <end position="278"/>
    </location>
</feature>
<evidence type="ECO:0000256" key="10">
    <source>
        <dbReference type="ARBA" id="ARBA00023136"/>
    </source>
</evidence>
<dbReference type="PANTHER" id="PTHR43047:SF72">
    <property type="entry name" value="OSMOSENSING HISTIDINE PROTEIN KINASE SLN1"/>
    <property type="match status" value="1"/>
</dbReference>
<dbReference type="Pfam" id="PF08447">
    <property type="entry name" value="PAS_3"/>
    <property type="match status" value="1"/>
</dbReference>
<dbReference type="PANTHER" id="PTHR43047">
    <property type="entry name" value="TWO-COMPONENT HISTIDINE PROTEIN KINASE"/>
    <property type="match status" value="1"/>
</dbReference>
<evidence type="ECO:0000259" key="16">
    <source>
        <dbReference type="PROSITE" id="PS50839"/>
    </source>
</evidence>
<evidence type="ECO:0000256" key="9">
    <source>
        <dbReference type="ARBA" id="ARBA00023012"/>
    </source>
</evidence>
<keyword evidence="7" id="KW-0418">Kinase</keyword>
<keyword evidence="18" id="KW-1185">Reference proteome</keyword>
<dbReference type="InterPro" id="IPR001610">
    <property type="entry name" value="PAC"/>
</dbReference>
<dbReference type="SMART" id="SM00388">
    <property type="entry name" value="HisKA"/>
    <property type="match status" value="1"/>
</dbReference>
<evidence type="ECO:0000256" key="1">
    <source>
        <dbReference type="ARBA" id="ARBA00000085"/>
    </source>
</evidence>
<dbReference type="Gene3D" id="3.30.450.350">
    <property type="entry name" value="CHASE domain"/>
    <property type="match status" value="1"/>
</dbReference>
<feature type="modified residue" description="4-aspartylphosphate" evidence="11">
    <location>
        <position position="998"/>
    </location>
</feature>
<dbReference type="PRINTS" id="PR00344">
    <property type="entry name" value="BCTRLSENSOR"/>
</dbReference>
<dbReference type="SUPFAM" id="SSF55874">
    <property type="entry name" value="ATPase domain of HSP90 chaperone/DNA topoisomerase II/histidine kinase"/>
    <property type="match status" value="1"/>
</dbReference>
<comment type="catalytic activity">
    <reaction evidence="1">
        <text>ATP + protein L-histidine = ADP + protein N-phospho-L-histidine.</text>
        <dbReference type="EC" id="2.7.13.3"/>
    </reaction>
</comment>
<dbReference type="AlphaFoldDB" id="A0A420DT97"/>
<evidence type="ECO:0000256" key="5">
    <source>
        <dbReference type="ARBA" id="ARBA00022679"/>
    </source>
</evidence>
<dbReference type="InterPro" id="IPR036097">
    <property type="entry name" value="HisK_dim/P_sf"/>
</dbReference>
<dbReference type="InterPro" id="IPR003661">
    <property type="entry name" value="HisK_dim/P_dom"/>
</dbReference>
<dbReference type="CDD" id="cd00082">
    <property type="entry name" value="HisKA"/>
    <property type="match status" value="1"/>
</dbReference>
<dbReference type="InterPro" id="IPR013655">
    <property type="entry name" value="PAS_fold_3"/>
</dbReference>
<evidence type="ECO:0000259" key="12">
    <source>
        <dbReference type="PROSITE" id="PS50109"/>
    </source>
</evidence>
<evidence type="ECO:0000313" key="18">
    <source>
        <dbReference type="Proteomes" id="UP000284407"/>
    </source>
</evidence>
<dbReference type="Pfam" id="PF13426">
    <property type="entry name" value="PAS_9"/>
    <property type="match status" value="1"/>
</dbReference>
<dbReference type="SUPFAM" id="SSF52172">
    <property type="entry name" value="CheY-like"/>
    <property type="match status" value="1"/>
</dbReference>
<evidence type="ECO:0000259" key="13">
    <source>
        <dbReference type="PROSITE" id="PS50110"/>
    </source>
</evidence>
<dbReference type="NCBIfam" id="TIGR00229">
    <property type="entry name" value="sensory_box"/>
    <property type="match status" value="1"/>
</dbReference>
<gene>
    <name evidence="17" type="ORF">C8N30_2172</name>
</gene>
<reference evidence="17 18" key="1">
    <citation type="submission" date="2018-09" db="EMBL/GenBank/DDBJ databases">
        <title>Genomic Encyclopedia of Archaeal and Bacterial Type Strains, Phase II (KMG-II): from individual species to whole genera.</title>
        <authorList>
            <person name="Goeker M."/>
        </authorList>
    </citation>
    <scope>NUCLEOTIDE SEQUENCE [LARGE SCALE GENOMIC DNA]</scope>
    <source>
        <strain evidence="17 18">DSM 11458</strain>
    </source>
</reference>
<dbReference type="Pfam" id="PF00512">
    <property type="entry name" value="HisKA"/>
    <property type="match status" value="1"/>
</dbReference>
<dbReference type="InterPro" id="IPR036890">
    <property type="entry name" value="HATPase_C_sf"/>
</dbReference>
<feature type="domain" description="Response regulatory" evidence="13">
    <location>
        <begin position="950"/>
        <end position="1063"/>
    </location>
</feature>
<evidence type="ECO:0000256" key="7">
    <source>
        <dbReference type="ARBA" id="ARBA00022777"/>
    </source>
</evidence>
<dbReference type="Pfam" id="PF13188">
    <property type="entry name" value="PAS_8"/>
    <property type="match status" value="1"/>
</dbReference>
<dbReference type="GO" id="GO:0009927">
    <property type="term" value="F:histidine phosphotransfer kinase activity"/>
    <property type="evidence" value="ECO:0007669"/>
    <property type="project" value="TreeGrafter"/>
</dbReference>
<evidence type="ECO:0000256" key="2">
    <source>
        <dbReference type="ARBA" id="ARBA00004370"/>
    </source>
</evidence>
<dbReference type="OrthoDB" id="7179697at2"/>
<dbReference type="InterPro" id="IPR004358">
    <property type="entry name" value="Sig_transdc_His_kin-like_C"/>
</dbReference>
<sequence>MFSRLEICLAVVVVTLTSILFTLNTNLHSEKAVREFDAIAEDSVNVLYARLQTHLLSVMGTAAFVAASDDVTAVDFKHYIDKLDIGNRLPGVTGIGFIVEVPDDGTESFMQRMRAENDPFFSLRYLSEEDTHFILKYMEPALPNINAIGLDLTFREDRSDVMKIARDTGTPRLTPPIQLVQAGGSSIGSVLYMPIYTASSVTGERGTFLGWVNATFVAEDILSDIISAQGESYTLLAYDGPSGEGGMELFQGKRDTNAPPKFTKAHQIERFGRTWTLNFSSTPKFEAAQVSYQPLSIMLTGLTLTGLLLSILRNIRRHADTIKEISNLKTRQIAARVEENRSIIENHVTAVFVLDCRDRVLFANQAAQQCFGRSASEMYMVEFALIVKTTQSTDGSYNATGQSKDGRTLELDLHRNEWVSSEGEKRSTVIFRDMTSQNTAQRELSKSKTIFDLALQGSEIGVFDINLQTGKSEVSETWCRIMGYEHGCKDLDTQQVFLARIHPEDIGTLEKADADCIAGKTARSVAEYRMRSIDGDWCWMRSNAVVVDRDAEGVALRLIGTQMDVTRLRRDRDALADSERLFRQVVDHAPIGMALMDDTGHFVGVNAAFSALSGMSQEDLIAGGRLSNMLPYDDRKALYIAISDMIKGKKGTVYSAEHRIIGPNGEERWGLLNVSWSLEKNKSQYFYIAQIIDITDQKKIDLMKDEFVSTVSHELRTPLTSIKGALGLLTAAKIKTLSHAQSRLIEIAKSNADRLTNIVNDILDLEKISSGEVMFNNDDLDMNEIIRTSVCEMSPFAVTHDCSIVVDLPDGPLPVYVDQGRTQQVLANLISNACKYSDPETDVVVRAEMINDLAIIYVQNTGPGVPKAFRSRIFQPFSQADSSDTRANGGTGLGLNISRQIVLRQGGQIGFESVPGGLTVFWFTVPLADGVEDKAHVAKQVTDAAKDMITILHVESDNDFAEVLAGALKGFGDVKHAKSLAVAQQIIAGERLDVVILDWSMPDGDASELINQIKMRQPDAKIIGLTSTSKQSSDPRLFAHMVKSQTDLGAVVDSITRCVPLAS</sequence>
<comment type="subcellular location">
    <subcellularLocation>
        <location evidence="2">Membrane</location>
    </subcellularLocation>
</comment>
<dbReference type="InterPro" id="IPR003594">
    <property type="entry name" value="HATPase_dom"/>
</dbReference>
<dbReference type="Gene3D" id="3.40.50.2300">
    <property type="match status" value="1"/>
</dbReference>
<dbReference type="InterPro" id="IPR000700">
    <property type="entry name" value="PAS-assoc_C"/>
</dbReference>
<dbReference type="Pfam" id="PF02518">
    <property type="entry name" value="HATPase_c"/>
    <property type="match status" value="1"/>
</dbReference>
<protein>
    <recommendedName>
        <fullName evidence="3">histidine kinase</fullName>
        <ecNumber evidence="3">2.7.13.3</ecNumber>
    </recommendedName>
</protein>
<dbReference type="GO" id="GO:0000155">
    <property type="term" value="F:phosphorelay sensor kinase activity"/>
    <property type="evidence" value="ECO:0007669"/>
    <property type="project" value="InterPro"/>
</dbReference>
<dbReference type="Pfam" id="PF03924">
    <property type="entry name" value="CHASE"/>
    <property type="match status" value="1"/>
</dbReference>
<accession>A0A420DT97</accession>